<dbReference type="EMBL" id="JOTN01000003">
    <property type="protein sequence ID" value="KEK20724.1"/>
    <property type="molecule type" value="Genomic_DNA"/>
</dbReference>
<keyword evidence="2" id="KW-1185">Reference proteome</keyword>
<dbReference type="Proteomes" id="UP000027822">
    <property type="component" value="Unassembled WGS sequence"/>
</dbReference>
<dbReference type="RefSeq" id="WP_034637067.1">
    <property type="nucleotide sequence ID" value="NZ_CBCSJC010000020.1"/>
</dbReference>
<comment type="caution">
    <text evidence="1">The sequence shown here is derived from an EMBL/GenBank/DDBJ whole genome shotgun (WGS) entry which is preliminary data.</text>
</comment>
<protein>
    <submittedName>
        <fullName evidence="1">Uncharacterized protein</fullName>
    </submittedName>
</protein>
<accession>A0A073K074</accession>
<proteinExistence type="predicted"/>
<gene>
    <name evidence="1" type="ORF">BAMA_15070</name>
</gene>
<name>A0A073K074_9BACI</name>
<sequence length="66" mass="7963">MKRPSKEICDYLNEKEQYELVECFKELENAQTSRSVHLYSNRIKELLKNIEQKLNKSLEEAAFRKK</sequence>
<dbReference type="STRING" id="574376.BAMA_15070"/>
<reference evidence="1 2" key="1">
    <citation type="submission" date="2014-06" db="EMBL/GenBank/DDBJ databases">
        <title>Draft genome sequence of Bacillus manliponensis JCM 15802 (MCCC 1A00708).</title>
        <authorList>
            <person name="Lai Q."/>
            <person name="Liu Y."/>
            <person name="Shao Z."/>
        </authorList>
    </citation>
    <scope>NUCLEOTIDE SEQUENCE [LARGE SCALE GENOMIC DNA]</scope>
    <source>
        <strain evidence="1 2">JCM 15802</strain>
    </source>
</reference>
<evidence type="ECO:0000313" key="1">
    <source>
        <dbReference type="EMBL" id="KEK20724.1"/>
    </source>
</evidence>
<evidence type="ECO:0000313" key="2">
    <source>
        <dbReference type="Proteomes" id="UP000027822"/>
    </source>
</evidence>
<organism evidence="1 2">
    <name type="scientific">Bacillus manliponensis</name>
    <dbReference type="NCBI Taxonomy" id="574376"/>
    <lineage>
        <taxon>Bacteria</taxon>
        <taxon>Bacillati</taxon>
        <taxon>Bacillota</taxon>
        <taxon>Bacilli</taxon>
        <taxon>Bacillales</taxon>
        <taxon>Bacillaceae</taxon>
        <taxon>Bacillus</taxon>
        <taxon>Bacillus cereus group</taxon>
    </lineage>
</organism>
<dbReference type="AlphaFoldDB" id="A0A073K074"/>